<evidence type="ECO:0000256" key="3">
    <source>
        <dbReference type="ARBA" id="ARBA00023242"/>
    </source>
</evidence>
<dbReference type="EMBL" id="DS472005">
    <property type="protein sequence ID" value="EDO28118.1"/>
    <property type="molecule type" value="Genomic_DNA"/>
</dbReference>
<dbReference type="InterPro" id="IPR009057">
    <property type="entry name" value="Homeodomain-like_sf"/>
</dbReference>
<dbReference type="OMA" id="AMREWTE"/>
<dbReference type="PANTHER" id="PTHR43999:SF1">
    <property type="entry name" value="DNAJ HOMOLOG SUBFAMILY C MEMBER 2"/>
    <property type="match status" value="1"/>
</dbReference>
<dbReference type="AlphaFoldDB" id="A7T7D4"/>
<evidence type="ECO:0000256" key="2">
    <source>
        <dbReference type="ARBA" id="ARBA00023186"/>
    </source>
</evidence>
<dbReference type="SUPFAM" id="SSF46689">
    <property type="entry name" value="Homeodomain-like"/>
    <property type="match status" value="2"/>
</dbReference>
<evidence type="ECO:0000313" key="5">
    <source>
        <dbReference type="EMBL" id="EDO28118.1"/>
    </source>
</evidence>
<evidence type="ECO:0000313" key="6">
    <source>
        <dbReference type="Proteomes" id="UP000001593"/>
    </source>
</evidence>
<sequence>QEWSDEQLQLLVKAVNLFPAGTVSRWRVIADYVNDHAKTGNKREPKHVIVKVKSLKKIDPTQIENVNKKAFAKFDLSHTQGKASEESVPTVRYERKLEMAILPWSSDDQKLLEAALRAIPASTPERWDRVAESVPGRTKKECMKRYKELVEMIKAKKAAQ</sequence>
<keyword evidence="6" id="KW-1185">Reference proteome</keyword>
<dbReference type="GO" id="GO:0030544">
    <property type="term" value="F:Hsp70 protein binding"/>
    <property type="evidence" value="ECO:0007669"/>
    <property type="project" value="InterPro"/>
</dbReference>
<evidence type="ECO:0000256" key="1">
    <source>
        <dbReference type="ARBA" id="ARBA00022737"/>
    </source>
</evidence>
<dbReference type="Pfam" id="PF23082">
    <property type="entry name" value="Myb_DNA-binding_2"/>
    <property type="match status" value="2"/>
</dbReference>
<feature type="domain" description="Myb-like" evidence="4">
    <location>
        <begin position="103"/>
        <end position="150"/>
    </location>
</feature>
<dbReference type="CDD" id="cd00167">
    <property type="entry name" value="SANT"/>
    <property type="match status" value="1"/>
</dbReference>
<dbReference type="GO" id="GO:0006450">
    <property type="term" value="P:regulation of translational fidelity"/>
    <property type="evidence" value="ECO:0007669"/>
    <property type="project" value="InterPro"/>
</dbReference>
<dbReference type="PhylomeDB" id="A7T7D4"/>
<organism evidence="5 6">
    <name type="scientific">Nematostella vectensis</name>
    <name type="common">Starlet sea anemone</name>
    <dbReference type="NCBI Taxonomy" id="45351"/>
    <lineage>
        <taxon>Eukaryota</taxon>
        <taxon>Metazoa</taxon>
        <taxon>Cnidaria</taxon>
        <taxon>Anthozoa</taxon>
        <taxon>Hexacorallia</taxon>
        <taxon>Actiniaria</taxon>
        <taxon>Edwardsiidae</taxon>
        <taxon>Nematostella</taxon>
    </lineage>
</organism>
<gene>
    <name evidence="5" type="ORF">NEMVEDRAFT_v1g3950</name>
</gene>
<name>A7T7D4_NEMVE</name>
<dbReference type="Gene3D" id="1.10.10.60">
    <property type="entry name" value="Homeodomain-like"/>
    <property type="match status" value="2"/>
</dbReference>
<reference evidence="5 6" key="1">
    <citation type="journal article" date="2007" name="Science">
        <title>Sea anemone genome reveals ancestral eumetazoan gene repertoire and genomic organization.</title>
        <authorList>
            <person name="Putnam N.H."/>
            <person name="Srivastava M."/>
            <person name="Hellsten U."/>
            <person name="Dirks B."/>
            <person name="Chapman J."/>
            <person name="Salamov A."/>
            <person name="Terry A."/>
            <person name="Shapiro H."/>
            <person name="Lindquist E."/>
            <person name="Kapitonov V.V."/>
            <person name="Jurka J."/>
            <person name="Genikhovich G."/>
            <person name="Grigoriev I.V."/>
            <person name="Lucas S.M."/>
            <person name="Steele R.E."/>
            <person name="Finnerty J.R."/>
            <person name="Technau U."/>
            <person name="Martindale M.Q."/>
            <person name="Rokhsar D.S."/>
        </authorList>
    </citation>
    <scope>NUCLEOTIDE SEQUENCE [LARGE SCALE GENOMIC DNA]</scope>
    <source>
        <strain evidence="6">CH2 X CH6</strain>
    </source>
</reference>
<dbReference type="FunFam" id="1.10.10.60:FF:000180">
    <property type="entry name" value="DnaJ (Hsp40) homolog, subfamily C, member 2"/>
    <property type="match status" value="1"/>
</dbReference>
<dbReference type="InParanoid" id="A7T7D4"/>
<dbReference type="GO" id="GO:0043022">
    <property type="term" value="F:ribosome binding"/>
    <property type="evidence" value="ECO:0007669"/>
    <property type="project" value="InterPro"/>
</dbReference>
<dbReference type="PROSITE" id="PS50090">
    <property type="entry name" value="MYB_LIKE"/>
    <property type="match status" value="1"/>
</dbReference>
<dbReference type="PANTHER" id="PTHR43999">
    <property type="entry name" value="DNAJ HOMOLOG SUBFAMILY C MEMBER 2"/>
    <property type="match status" value="1"/>
</dbReference>
<keyword evidence="3" id="KW-0539">Nucleus</keyword>
<feature type="non-terminal residue" evidence="5">
    <location>
        <position position="160"/>
    </location>
</feature>
<dbReference type="HOGENOM" id="CLU_104869_0_0_1"/>
<accession>A7T7D4</accession>
<dbReference type="GO" id="GO:0051083">
    <property type="term" value="P:'de novo' cotranslational protein folding"/>
    <property type="evidence" value="ECO:0007669"/>
    <property type="project" value="InterPro"/>
</dbReference>
<protein>
    <recommendedName>
        <fullName evidence="4">Myb-like domain-containing protein</fullName>
    </recommendedName>
</protein>
<keyword evidence="2" id="KW-0143">Chaperone</keyword>
<proteinExistence type="predicted"/>
<feature type="non-terminal residue" evidence="5">
    <location>
        <position position="1"/>
    </location>
</feature>
<dbReference type="Proteomes" id="UP000001593">
    <property type="component" value="Unassembled WGS sequence"/>
</dbReference>
<dbReference type="InterPro" id="IPR044634">
    <property type="entry name" value="Zuotin/DnaJC2"/>
</dbReference>
<evidence type="ECO:0000259" key="4">
    <source>
        <dbReference type="PROSITE" id="PS50090"/>
    </source>
</evidence>
<keyword evidence="1" id="KW-0677">Repeat</keyword>
<dbReference type="SMART" id="SM00717">
    <property type="entry name" value="SANT"/>
    <property type="match status" value="2"/>
</dbReference>
<dbReference type="eggNOG" id="KOG0724">
    <property type="taxonomic scope" value="Eukaryota"/>
</dbReference>
<dbReference type="InterPro" id="IPR001005">
    <property type="entry name" value="SANT/Myb"/>
</dbReference>
<dbReference type="STRING" id="45351.A7T7D4"/>